<organism evidence="2 3">
    <name type="scientific">Dermatophagoides farinae</name>
    <name type="common">American house dust mite</name>
    <dbReference type="NCBI Taxonomy" id="6954"/>
    <lineage>
        <taxon>Eukaryota</taxon>
        <taxon>Metazoa</taxon>
        <taxon>Ecdysozoa</taxon>
        <taxon>Arthropoda</taxon>
        <taxon>Chelicerata</taxon>
        <taxon>Arachnida</taxon>
        <taxon>Acari</taxon>
        <taxon>Acariformes</taxon>
        <taxon>Sarcoptiformes</taxon>
        <taxon>Astigmata</taxon>
        <taxon>Psoroptidia</taxon>
        <taxon>Analgoidea</taxon>
        <taxon>Pyroglyphidae</taxon>
        <taxon>Dermatophagoidinae</taxon>
        <taxon>Dermatophagoides</taxon>
    </lineage>
</organism>
<feature type="region of interest" description="Disordered" evidence="1">
    <location>
        <begin position="285"/>
        <end position="335"/>
    </location>
</feature>
<proteinExistence type="predicted"/>
<evidence type="ECO:0000313" key="2">
    <source>
        <dbReference type="EMBL" id="KAH9526164.1"/>
    </source>
</evidence>
<feature type="compositionally biased region" description="Low complexity" evidence="1">
    <location>
        <begin position="20"/>
        <end position="114"/>
    </location>
</feature>
<accession>A0A922L843</accession>
<dbReference type="AlphaFoldDB" id="A0A922L843"/>
<feature type="compositionally biased region" description="Pro residues" evidence="1">
    <location>
        <begin position="10"/>
        <end position="19"/>
    </location>
</feature>
<dbReference type="InterPro" id="IPR011993">
    <property type="entry name" value="PH-like_dom_sf"/>
</dbReference>
<feature type="compositionally biased region" description="Basic residues" evidence="1">
    <location>
        <begin position="395"/>
        <end position="409"/>
    </location>
</feature>
<dbReference type="EMBL" id="ASGP02000001">
    <property type="protein sequence ID" value="KAH9526164.1"/>
    <property type="molecule type" value="Genomic_DNA"/>
</dbReference>
<protein>
    <recommendedName>
        <fullName evidence="4">WH1 domain-containing protein</fullName>
    </recommendedName>
</protein>
<dbReference type="Gene3D" id="2.30.29.30">
    <property type="entry name" value="Pleckstrin-homology domain (PH domain)/Phosphotyrosine-binding domain (PTB)"/>
    <property type="match status" value="1"/>
</dbReference>
<sequence length="418" mass="47589">MMAYRGRTLPPAPPPPPPSSSQSRLSKISSNRYSQQYYSTTDSTSSSDNNNLLSNHNQNSIRSRSISNISRLSNSNHSTDSAPSRSSSISNSSANMDNDSNGTTPPHSLSPTTTSRLLDEFEQSKIEMFYRSHRTFVYVGQCLVTLLFTETELVDGGRQSRPKSKDWKQICHGVPVLLFNRGDTRSRDKRQIQICIAEHGTGFQLWTDIIDNLSNYHALKPTFHTMYLSMDHRKMAGFQFENQFAALEFFRQIEIITANPLNISLTGPKAGKKSGEKFRIFRKQRSKSVGRSNDIHHHHHHNVSNESSPFYDLHDQSKNNHSKNKRPPGKTDISTPCLFQHVTSVNLHNFNQFDSTITGQNGDENSNATTESDFNQKFENYSTRIRSDYSTPFPYHHHHHHHHHHHNHRSTTTSSTSA</sequence>
<name>A0A922L843_DERFA</name>
<reference evidence="2" key="2">
    <citation type="journal article" date="2022" name="Res Sq">
        <title>Comparative Genomics Reveals Insights into the Divergent Evolution of Astigmatic Mites and Household Pest Adaptations.</title>
        <authorList>
            <person name="Xiong Q."/>
            <person name="Wan A.T.-Y."/>
            <person name="Liu X.-Y."/>
            <person name="Fung C.S.-H."/>
            <person name="Xiao X."/>
            <person name="Malainual N."/>
            <person name="Hou J."/>
            <person name="Wang L."/>
            <person name="Wang M."/>
            <person name="Yang K."/>
            <person name="Cui Y."/>
            <person name="Leung E."/>
            <person name="Nong W."/>
            <person name="Shin S.-K."/>
            <person name="Au S."/>
            <person name="Jeong K.Y."/>
            <person name="Chew F.T."/>
            <person name="Hui J."/>
            <person name="Leung T.F."/>
            <person name="Tungtrongchitr A."/>
            <person name="Zhong N."/>
            <person name="Liu Z."/>
            <person name="Tsui S."/>
        </authorList>
    </citation>
    <scope>NUCLEOTIDE SEQUENCE</scope>
    <source>
        <strain evidence="2">Derf</strain>
        <tissue evidence="2">Whole organism</tissue>
    </source>
</reference>
<feature type="region of interest" description="Disordered" evidence="1">
    <location>
        <begin position="389"/>
        <end position="418"/>
    </location>
</feature>
<keyword evidence="3" id="KW-1185">Reference proteome</keyword>
<dbReference type="Proteomes" id="UP000790347">
    <property type="component" value="Unassembled WGS sequence"/>
</dbReference>
<feature type="region of interest" description="Disordered" evidence="1">
    <location>
        <begin position="1"/>
        <end position="114"/>
    </location>
</feature>
<evidence type="ECO:0008006" key="4">
    <source>
        <dbReference type="Google" id="ProtNLM"/>
    </source>
</evidence>
<evidence type="ECO:0000313" key="3">
    <source>
        <dbReference type="Proteomes" id="UP000790347"/>
    </source>
</evidence>
<reference evidence="2" key="1">
    <citation type="submission" date="2013-05" db="EMBL/GenBank/DDBJ databases">
        <authorList>
            <person name="Yim A.K.Y."/>
            <person name="Chan T.F."/>
            <person name="Ji K.M."/>
            <person name="Liu X.Y."/>
            <person name="Zhou J.W."/>
            <person name="Li R.Q."/>
            <person name="Yang K.Y."/>
            <person name="Li J."/>
            <person name="Li M."/>
            <person name="Law P.T.W."/>
            <person name="Wu Y.L."/>
            <person name="Cai Z.L."/>
            <person name="Qin H."/>
            <person name="Bao Y."/>
            <person name="Leung R.K.K."/>
            <person name="Ng P.K.S."/>
            <person name="Zou J."/>
            <person name="Zhong X.J."/>
            <person name="Ran P.X."/>
            <person name="Zhong N.S."/>
            <person name="Liu Z.G."/>
            <person name="Tsui S.K.W."/>
        </authorList>
    </citation>
    <scope>NUCLEOTIDE SEQUENCE</scope>
    <source>
        <strain evidence="2">Derf</strain>
        <tissue evidence="2">Whole organism</tissue>
    </source>
</reference>
<gene>
    <name evidence="2" type="ORF">DERF_000267</name>
</gene>
<comment type="caution">
    <text evidence="2">The sequence shown here is derived from an EMBL/GenBank/DDBJ whole genome shotgun (WGS) entry which is preliminary data.</text>
</comment>
<evidence type="ECO:0000256" key="1">
    <source>
        <dbReference type="SAM" id="MobiDB-lite"/>
    </source>
</evidence>